<dbReference type="Proteomes" id="UP001189429">
    <property type="component" value="Unassembled WGS sequence"/>
</dbReference>
<accession>A0ABN9XHF5</accession>
<keyword evidence="2" id="KW-1185">Reference proteome</keyword>
<proteinExistence type="predicted"/>
<protein>
    <submittedName>
        <fullName evidence="1">Uncharacterized protein</fullName>
    </submittedName>
</protein>
<dbReference type="EMBL" id="CAUYUJ010020363">
    <property type="protein sequence ID" value="CAK0897618.1"/>
    <property type="molecule type" value="Genomic_DNA"/>
</dbReference>
<sequence length="167" mass="17663">MWAPSIQFGLRPESGVTDRFSGIVLNMGIDVVAVPVAELLQACGLPGVEDVPPGEHLIVLDCEGGNNAMANIRSLVNVFGIVVGTEVVFVANSMASEQALQNLGATLAARSMIRLDGAAALTEQHLVFAVNKNTLKYQGSALEKILNQDVPCVSYRGPGGMKRMGWV</sequence>
<comment type="caution">
    <text evidence="1">The sequence shown here is derived from an EMBL/GenBank/DDBJ whole genome shotgun (WGS) entry which is preliminary data.</text>
</comment>
<organism evidence="1 2">
    <name type="scientific">Prorocentrum cordatum</name>
    <dbReference type="NCBI Taxonomy" id="2364126"/>
    <lineage>
        <taxon>Eukaryota</taxon>
        <taxon>Sar</taxon>
        <taxon>Alveolata</taxon>
        <taxon>Dinophyceae</taxon>
        <taxon>Prorocentrales</taxon>
        <taxon>Prorocentraceae</taxon>
        <taxon>Prorocentrum</taxon>
    </lineage>
</organism>
<name>A0ABN9XHF5_9DINO</name>
<gene>
    <name evidence="1" type="ORF">PCOR1329_LOCUS75760</name>
</gene>
<evidence type="ECO:0000313" key="2">
    <source>
        <dbReference type="Proteomes" id="UP001189429"/>
    </source>
</evidence>
<evidence type="ECO:0000313" key="1">
    <source>
        <dbReference type="EMBL" id="CAK0897618.1"/>
    </source>
</evidence>
<reference evidence="1" key="1">
    <citation type="submission" date="2023-10" db="EMBL/GenBank/DDBJ databases">
        <authorList>
            <person name="Chen Y."/>
            <person name="Shah S."/>
            <person name="Dougan E. K."/>
            <person name="Thang M."/>
            <person name="Chan C."/>
        </authorList>
    </citation>
    <scope>NUCLEOTIDE SEQUENCE [LARGE SCALE GENOMIC DNA]</scope>
</reference>